<dbReference type="GO" id="GO:0042742">
    <property type="term" value="P:defense response to bacterium"/>
    <property type="evidence" value="ECO:0007669"/>
    <property type="project" value="TreeGrafter"/>
</dbReference>
<dbReference type="PANTHER" id="PTHR35265">
    <property type="entry name" value="LEUKOSIALIN"/>
    <property type="match status" value="1"/>
</dbReference>
<dbReference type="OrthoDB" id="9666309at2759"/>
<dbReference type="KEGG" id="ccan:109682543"/>
<dbReference type="InterPro" id="IPR038829">
    <property type="entry name" value="Leukosialin"/>
</dbReference>
<organism evidence="4">
    <name type="scientific">Castor canadensis</name>
    <name type="common">American beaver</name>
    <dbReference type="NCBI Taxonomy" id="51338"/>
    <lineage>
        <taxon>Eukaryota</taxon>
        <taxon>Metazoa</taxon>
        <taxon>Chordata</taxon>
        <taxon>Craniata</taxon>
        <taxon>Vertebrata</taxon>
        <taxon>Euteleostomi</taxon>
        <taxon>Mammalia</taxon>
        <taxon>Eutheria</taxon>
        <taxon>Euarchontoglires</taxon>
        <taxon>Glires</taxon>
        <taxon>Rodentia</taxon>
        <taxon>Castorimorpha</taxon>
        <taxon>Castoridae</taxon>
        <taxon>Castor</taxon>
    </lineage>
</organism>
<dbReference type="AlphaFoldDB" id="A0A8C0XJ77"/>
<name>A0A8C0XJ77_CASCN</name>
<feature type="region of interest" description="Disordered" evidence="1">
    <location>
        <begin position="348"/>
        <end position="430"/>
    </location>
</feature>
<keyword evidence="3" id="KW-0732">Signal</keyword>
<feature type="chain" id="PRO_5045020376" description="Leukosialin" evidence="3">
    <location>
        <begin position="20"/>
        <end position="430"/>
    </location>
</feature>
<sequence length="430" mass="44104">MEMALLFILFWGFWAPVMTTLTPETLLTPASEKLLTTEVLLSSAVSIGPIARDPKETGSTSNLTSSPSSPTPFGINDLPLLGTSTGEPESTTSQDDATKKSSVLPETSNATGDSAVGDSIVRGGIMTFSSLKPSNGTNGPPVTAATSFLESISETSGPPVAMATSSMKPSEETSGPSVTMATSSLEPSNKTSGASITMATSSLELSNETSGPSITMATSSLKPFNETSGHPVAITTSSLEASSVASDSPVSSIKISIKTTLKPLMNTSPGPSPAPVQGSNGMLLVPVLVALLVVVVLVALLLLWRQRQKRRTGVLTLSSGTKRNGVLDAWAGPAQVPDEEAMAAIAGGSGGDKGSGVPEVERSGQRPALTTFFSKRKSRQGSLVMEELKSESSPNLKGEEEPLVGSEDEVVEGPTSNGPEVGDGAVPQTL</sequence>
<dbReference type="PANTHER" id="PTHR35265:SF1">
    <property type="entry name" value="LEUKOSIALIN"/>
    <property type="match status" value="1"/>
</dbReference>
<dbReference type="GO" id="GO:0031072">
    <property type="term" value="F:heat shock protein binding"/>
    <property type="evidence" value="ECO:0007669"/>
    <property type="project" value="TreeGrafter"/>
</dbReference>
<dbReference type="GO" id="GO:0050776">
    <property type="term" value="P:regulation of immune response"/>
    <property type="evidence" value="ECO:0007669"/>
    <property type="project" value="TreeGrafter"/>
</dbReference>
<dbReference type="Ensembl" id="ENSCCNT00000037274.1">
    <property type="protein sequence ID" value="ENSCCNP00000029568.1"/>
    <property type="gene ID" value="ENSCCNG00000028325.1"/>
</dbReference>
<feature type="compositionally biased region" description="Polar residues" evidence="1">
    <location>
        <begin position="163"/>
        <end position="194"/>
    </location>
</feature>
<dbReference type="GeneID" id="109682543"/>
<keyword evidence="2" id="KW-1133">Transmembrane helix</keyword>
<dbReference type="GO" id="GO:0050863">
    <property type="term" value="P:regulation of T cell activation"/>
    <property type="evidence" value="ECO:0007669"/>
    <property type="project" value="InterPro"/>
</dbReference>
<feature type="compositionally biased region" description="Low complexity" evidence="1">
    <location>
        <begin position="82"/>
        <end position="93"/>
    </location>
</feature>
<dbReference type="GO" id="GO:0007166">
    <property type="term" value="P:cell surface receptor signaling pathway"/>
    <property type="evidence" value="ECO:0007669"/>
    <property type="project" value="TreeGrafter"/>
</dbReference>
<gene>
    <name evidence="4" type="primary">Spn</name>
</gene>
<feature type="region of interest" description="Disordered" evidence="1">
    <location>
        <begin position="155"/>
        <end position="194"/>
    </location>
</feature>
<dbReference type="GO" id="GO:0004888">
    <property type="term" value="F:transmembrane signaling receptor activity"/>
    <property type="evidence" value="ECO:0007669"/>
    <property type="project" value="InterPro"/>
</dbReference>
<dbReference type="CTD" id="6693"/>
<evidence type="ECO:0008006" key="5">
    <source>
        <dbReference type="Google" id="ProtNLM"/>
    </source>
</evidence>
<feature type="region of interest" description="Disordered" evidence="1">
    <location>
        <begin position="50"/>
        <end position="118"/>
    </location>
</feature>
<evidence type="ECO:0000256" key="1">
    <source>
        <dbReference type="SAM" id="MobiDB-lite"/>
    </source>
</evidence>
<feature type="compositionally biased region" description="Low complexity" evidence="1">
    <location>
        <begin position="59"/>
        <end position="72"/>
    </location>
</feature>
<reference evidence="4" key="1">
    <citation type="submission" date="2023-09" db="UniProtKB">
        <authorList>
            <consortium name="Ensembl"/>
        </authorList>
    </citation>
    <scope>IDENTIFICATION</scope>
</reference>
<proteinExistence type="predicted"/>
<feature type="signal peptide" evidence="3">
    <location>
        <begin position="1"/>
        <end position="19"/>
    </location>
</feature>
<feature type="transmembrane region" description="Helical" evidence="2">
    <location>
        <begin position="281"/>
        <end position="304"/>
    </location>
</feature>
<evidence type="ECO:0000256" key="2">
    <source>
        <dbReference type="SAM" id="Phobius"/>
    </source>
</evidence>
<dbReference type="GO" id="GO:0009897">
    <property type="term" value="C:external side of plasma membrane"/>
    <property type="evidence" value="ECO:0007669"/>
    <property type="project" value="TreeGrafter"/>
</dbReference>
<keyword evidence="2" id="KW-0472">Membrane</keyword>
<accession>A0A8C0XJ77</accession>
<evidence type="ECO:0000256" key="3">
    <source>
        <dbReference type="SAM" id="SignalP"/>
    </source>
</evidence>
<evidence type="ECO:0000313" key="4">
    <source>
        <dbReference type="Ensembl" id="ENSCCNP00000029568.1"/>
    </source>
</evidence>
<keyword evidence="2" id="KW-0812">Transmembrane</keyword>
<dbReference type="GO" id="GO:2000404">
    <property type="term" value="P:regulation of T cell migration"/>
    <property type="evidence" value="ECO:0007669"/>
    <property type="project" value="InterPro"/>
</dbReference>
<protein>
    <recommendedName>
        <fullName evidence="5">Leukosialin</fullName>
    </recommendedName>
</protein>
<feature type="compositionally biased region" description="Polar residues" evidence="1">
    <location>
        <begin position="100"/>
        <end position="112"/>
    </location>
</feature>